<dbReference type="OrthoDB" id="9871558at2"/>
<gene>
    <name evidence="2" type="ORF">SAMN05421748_12650</name>
</gene>
<evidence type="ECO:0000313" key="2">
    <source>
        <dbReference type="EMBL" id="SNY64140.1"/>
    </source>
</evidence>
<accession>A0A285JUY4</accession>
<keyword evidence="1" id="KW-1133">Transmembrane helix</keyword>
<dbReference type="RefSeq" id="WP_097327037.1">
    <property type="nucleotide sequence ID" value="NZ_OBDY01000026.1"/>
</dbReference>
<reference evidence="2 3" key="1">
    <citation type="submission" date="2017-09" db="EMBL/GenBank/DDBJ databases">
        <authorList>
            <person name="Ehlers B."/>
            <person name="Leendertz F.H."/>
        </authorList>
    </citation>
    <scope>NUCLEOTIDE SEQUENCE [LARGE SCALE GENOMIC DNA]</scope>
    <source>
        <strain evidence="2 3">CGMCC 4.6857</strain>
    </source>
</reference>
<keyword evidence="1" id="KW-0812">Transmembrane</keyword>
<feature type="transmembrane region" description="Helical" evidence="1">
    <location>
        <begin position="23"/>
        <end position="43"/>
    </location>
</feature>
<sequence>MEDWDAEQERRAEADHQPVSPLAVLRVIAFVAAFAVLAGFIYFDKRQEPDTTQQDAAVQKFAEMIDPDAPLRAAEPNALDLAPGETVTLRNTATEVRVTPGKVTAGAGACGPLLTVALTVEGTRGAEDLTPGDFALVGADGSAGLAVERCSTGFDEGATERTVVFTAVEPGRLTYGPDPNHPVAVWRLA</sequence>
<keyword evidence="3" id="KW-1185">Reference proteome</keyword>
<dbReference type="AlphaFoldDB" id="A0A285JUY4"/>
<name>A0A285JUY4_9ACTN</name>
<proteinExistence type="predicted"/>
<protein>
    <submittedName>
        <fullName evidence="2">Uncharacterized protein</fullName>
    </submittedName>
</protein>
<dbReference type="EMBL" id="OBDY01000026">
    <property type="protein sequence ID" value="SNY64140.1"/>
    <property type="molecule type" value="Genomic_DNA"/>
</dbReference>
<evidence type="ECO:0000313" key="3">
    <source>
        <dbReference type="Proteomes" id="UP000219612"/>
    </source>
</evidence>
<dbReference type="Proteomes" id="UP000219612">
    <property type="component" value="Unassembled WGS sequence"/>
</dbReference>
<evidence type="ECO:0000256" key="1">
    <source>
        <dbReference type="SAM" id="Phobius"/>
    </source>
</evidence>
<keyword evidence="1" id="KW-0472">Membrane</keyword>
<organism evidence="2 3">
    <name type="scientific">Paractinoplanes atraurantiacus</name>
    <dbReference type="NCBI Taxonomy" id="1036182"/>
    <lineage>
        <taxon>Bacteria</taxon>
        <taxon>Bacillati</taxon>
        <taxon>Actinomycetota</taxon>
        <taxon>Actinomycetes</taxon>
        <taxon>Micromonosporales</taxon>
        <taxon>Micromonosporaceae</taxon>
        <taxon>Paractinoplanes</taxon>
    </lineage>
</organism>